<gene>
    <name evidence="2" type="ORF">MD535_11265</name>
</gene>
<keyword evidence="1" id="KW-1133">Transmembrane helix</keyword>
<keyword evidence="3" id="KW-1185">Reference proteome</keyword>
<keyword evidence="1" id="KW-0812">Transmembrane</keyword>
<proteinExistence type="predicted"/>
<dbReference type="EMBL" id="JAKRRY010000013">
    <property type="protein sequence ID" value="MCW8346575.1"/>
    <property type="molecule type" value="Genomic_DNA"/>
</dbReference>
<sequence length="185" mass="20273">MKKHITTYRDRFVDSARLFLGMLMLIIACASPLLIPVISTLKIGSGSKALLSGSMIFGVPELATLAAVMLLGKDRLLVIKNWVVEKVLKLKPQRKSTKLGYYSGLALMMIVGPIMNIALFYLPFLSPAWVESRQVIGAICDVTFIVALFMAGEQLWGKLEAIFSFDTSLNLSGLLADDLGDSDRC</sequence>
<accession>A0A9X3CQ95</accession>
<name>A0A9X3CQ95_9VIBR</name>
<feature type="transmembrane region" description="Helical" evidence="1">
    <location>
        <begin position="50"/>
        <end position="71"/>
    </location>
</feature>
<dbReference type="Proteomes" id="UP001155587">
    <property type="component" value="Unassembled WGS sequence"/>
</dbReference>
<evidence type="ECO:0000256" key="1">
    <source>
        <dbReference type="SAM" id="Phobius"/>
    </source>
</evidence>
<feature type="transmembrane region" description="Helical" evidence="1">
    <location>
        <begin position="99"/>
        <end position="122"/>
    </location>
</feature>
<dbReference type="PROSITE" id="PS51257">
    <property type="entry name" value="PROKAR_LIPOPROTEIN"/>
    <property type="match status" value="1"/>
</dbReference>
<keyword evidence="1" id="KW-0472">Membrane</keyword>
<organism evidence="2 3">
    <name type="scientific">Vibrio qingdaonensis</name>
    <dbReference type="NCBI Taxonomy" id="2829491"/>
    <lineage>
        <taxon>Bacteria</taxon>
        <taxon>Pseudomonadati</taxon>
        <taxon>Pseudomonadota</taxon>
        <taxon>Gammaproteobacteria</taxon>
        <taxon>Vibrionales</taxon>
        <taxon>Vibrionaceae</taxon>
        <taxon>Vibrio</taxon>
    </lineage>
</organism>
<evidence type="ECO:0000313" key="3">
    <source>
        <dbReference type="Proteomes" id="UP001155587"/>
    </source>
</evidence>
<dbReference type="RefSeq" id="WP_265675131.1">
    <property type="nucleotide sequence ID" value="NZ_JAKRRY010000013.1"/>
</dbReference>
<feature type="transmembrane region" description="Helical" evidence="1">
    <location>
        <begin position="134"/>
        <end position="152"/>
    </location>
</feature>
<evidence type="ECO:0008006" key="4">
    <source>
        <dbReference type="Google" id="ProtNLM"/>
    </source>
</evidence>
<protein>
    <recommendedName>
        <fullName evidence="4">Transporter suffix domain-containing protein</fullName>
    </recommendedName>
</protein>
<dbReference type="AlphaFoldDB" id="A0A9X3CQ95"/>
<evidence type="ECO:0000313" key="2">
    <source>
        <dbReference type="EMBL" id="MCW8346575.1"/>
    </source>
</evidence>
<reference evidence="2" key="1">
    <citation type="submission" date="2022-02" db="EMBL/GenBank/DDBJ databases">
        <title>Vibrio sp. nov, a new bacterium isolated from seawater.</title>
        <authorList>
            <person name="Yuan Y."/>
        </authorList>
    </citation>
    <scope>NUCLEOTIDE SEQUENCE</scope>
    <source>
        <strain evidence="2">ZSDZ65</strain>
    </source>
</reference>
<comment type="caution">
    <text evidence="2">The sequence shown here is derived from an EMBL/GenBank/DDBJ whole genome shotgun (WGS) entry which is preliminary data.</text>
</comment>
<feature type="transmembrane region" description="Helical" evidence="1">
    <location>
        <begin position="18"/>
        <end position="38"/>
    </location>
</feature>